<dbReference type="EC" id="3.5.2.6" evidence="3 6"/>
<evidence type="ECO:0000313" key="8">
    <source>
        <dbReference type="EMBL" id="GJD51848.1"/>
    </source>
</evidence>
<evidence type="ECO:0000256" key="1">
    <source>
        <dbReference type="ARBA" id="ARBA00001526"/>
    </source>
</evidence>
<keyword evidence="4 6" id="KW-0378">Hydrolase</keyword>
<comment type="similarity">
    <text evidence="2 6">Belongs to the class-A beta-lactamase family.</text>
</comment>
<dbReference type="PROSITE" id="PS00146">
    <property type="entry name" value="BETA_LACTAMASE_A"/>
    <property type="match status" value="1"/>
</dbReference>
<dbReference type="InterPro" id="IPR045155">
    <property type="entry name" value="Beta-lactam_cat"/>
</dbReference>
<dbReference type="InterPro" id="IPR012338">
    <property type="entry name" value="Beta-lactam/transpept-like"/>
</dbReference>
<comment type="catalytic activity">
    <reaction evidence="1 6">
        <text>a beta-lactam + H2O = a substituted beta-amino acid</text>
        <dbReference type="Rhea" id="RHEA:20401"/>
        <dbReference type="ChEBI" id="CHEBI:15377"/>
        <dbReference type="ChEBI" id="CHEBI:35627"/>
        <dbReference type="ChEBI" id="CHEBI:140347"/>
        <dbReference type="EC" id="3.5.2.6"/>
    </reaction>
</comment>
<evidence type="ECO:0000259" key="7">
    <source>
        <dbReference type="Pfam" id="PF13354"/>
    </source>
</evidence>
<keyword evidence="9" id="KW-1185">Reference proteome</keyword>
<dbReference type="InterPro" id="IPR000871">
    <property type="entry name" value="Beta-lactam_class-A"/>
</dbReference>
<dbReference type="EMBL" id="BPQH01000015">
    <property type="protein sequence ID" value="GJD51848.1"/>
    <property type="molecule type" value="Genomic_DNA"/>
</dbReference>
<feature type="domain" description="Beta-lactamase class A catalytic" evidence="7">
    <location>
        <begin position="52"/>
        <end position="267"/>
    </location>
</feature>
<dbReference type="SUPFAM" id="SSF56601">
    <property type="entry name" value="beta-lactamase/transpeptidase-like"/>
    <property type="match status" value="1"/>
</dbReference>
<evidence type="ECO:0000256" key="4">
    <source>
        <dbReference type="ARBA" id="ARBA00022801"/>
    </source>
</evidence>
<accession>A0ABQ4R2E5</accession>
<evidence type="ECO:0000313" key="9">
    <source>
        <dbReference type="Proteomes" id="UP001055167"/>
    </source>
</evidence>
<dbReference type="Gene3D" id="3.40.710.10">
    <property type="entry name" value="DD-peptidase/beta-lactamase superfamily"/>
    <property type="match status" value="1"/>
</dbReference>
<name>A0ABQ4R2E5_9HYPH</name>
<dbReference type="PANTHER" id="PTHR35333:SF3">
    <property type="entry name" value="BETA-LACTAMASE-TYPE TRANSPEPTIDASE FOLD CONTAINING PROTEIN"/>
    <property type="match status" value="1"/>
</dbReference>
<dbReference type="PROSITE" id="PS51318">
    <property type="entry name" value="TAT"/>
    <property type="match status" value="1"/>
</dbReference>
<dbReference type="InterPro" id="IPR006311">
    <property type="entry name" value="TAT_signal"/>
</dbReference>
<dbReference type="InterPro" id="IPR023650">
    <property type="entry name" value="Beta-lactam_class-A_AS"/>
</dbReference>
<gene>
    <name evidence="8" type="primary">blaP</name>
    <name evidence="8" type="ORF">OPKNFCMD_4607</name>
</gene>
<proteinExistence type="inferred from homology"/>
<dbReference type="PRINTS" id="PR00118">
    <property type="entry name" value="BLACTAMASEA"/>
</dbReference>
<reference evidence="8" key="1">
    <citation type="journal article" date="2021" name="Front. Microbiol.">
        <title>Comprehensive Comparative Genomics and Phenotyping of Methylobacterium Species.</title>
        <authorList>
            <person name="Alessa O."/>
            <person name="Ogura Y."/>
            <person name="Fujitani Y."/>
            <person name="Takami H."/>
            <person name="Hayashi T."/>
            <person name="Sahin N."/>
            <person name="Tani A."/>
        </authorList>
    </citation>
    <scope>NUCLEOTIDE SEQUENCE</scope>
    <source>
        <strain evidence="8">KCTC 52305</strain>
    </source>
</reference>
<dbReference type="NCBIfam" id="NF033103">
    <property type="entry name" value="bla_class_A"/>
    <property type="match status" value="1"/>
</dbReference>
<keyword evidence="5 6" id="KW-0046">Antibiotic resistance</keyword>
<comment type="caution">
    <text evidence="8">The sequence shown here is derived from an EMBL/GenBank/DDBJ whole genome shotgun (WGS) entry which is preliminary data.</text>
</comment>
<dbReference type="RefSeq" id="WP_128560190.1">
    <property type="nucleotide sequence ID" value="NZ_BPQH01000015.1"/>
</dbReference>
<evidence type="ECO:0000256" key="6">
    <source>
        <dbReference type="RuleBase" id="RU361140"/>
    </source>
</evidence>
<evidence type="ECO:0000256" key="3">
    <source>
        <dbReference type="ARBA" id="ARBA00012865"/>
    </source>
</evidence>
<protein>
    <recommendedName>
        <fullName evidence="3 6">Beta-lactamase</fullName>
        <ecNumber evidence="3 6">3.5.2.6</ecNumber>
    </recommendedName>
</protein>
<dbReference type="Proteomes" id="UP001055167">
    <property type="component" value="Unassembled WGS sequence"/>
</dbReference>
<dbReference type="Pfam" id="PF13354">
    <property type="entry name" value="Beta-lactamase2"/>
    <property type="match status" value="1"/>
</dbReference>
<evidence type="ECO:0000256" key="2">
    <source>
        <dbReference type="ARBA" id="ARBA00009009"/>
    </source>
</evidence>
<evidence type="ECO:0000256" key="5">
    <source>
        <dbReference type="ARBA" id="ARBA00023251"/>
    </source>
</evidence>
<reference evidence="8" key="2">
    <citation type="submission" date="2021-08" db="EMBL/GenBank/DDBJ databases">
        <authorList>
            <person name="Tani A."/>
            <person name="Ola A."/>
            <person name="Ogura Y."/>
            <person name="Katsura K."/>
            <person name="Hayashi T."/>
        </authorList>
    </citation>
    <scope>NUCLEOTIDE SEQUENCE</scope>
    <source>
        <strain evidence="8">KCTC 52305</strain>
    </source>
</reference>
<sequence>MPSLTRRAALIGGTALAGGPFLAGTVRTAWAAEDAAARLAQLERRDGGRLGVEVRDTGTGRRFGHRADERFPLCSTFKALAAAAILARVDRAEESLERRMTYAQADLDAYAPVTGRHVADGMTLADICAAAVVWSDNTAGNLMLRALGGPEGVTAFARAHGDTLTRLDRTEPTLNTAIPGDPRDTTTPAAMLGLLEAVLLGEALSPASRARLAGWMTESPTGAKRLRAGVPADWQVADKTGTGENGTANVVALVRRPGGAPLLASVYLTGSPAEPDARNALHAEVGRLIARTFPGA</sequence>
<organism evidence="8 9">
    <name type="scientific">Methylobacterium crusticola</name>
    <dbReference type="NCBI Taxonomy" id="1697972"/>
    <lineage>
        <taxon>Bacteria</taxon>
        <taxon>Pseudomonadati</taxon>
        <taxon>Pseudomonadota</taxon>
        <taxon>Alphaproteobacteria</taxon>
        <taxon>Hyphomicrobiales</taxon>
        <taxon>Methylobacteriaceae</taxon>
        <taxon>Methylobacterium</taxon>
    </lineage>
</organism>
<dbReference type="PANTHER" id="PTHR35333">
    <property type="entry name" value="BETA-LACTAMASE"/>
    <property type="match status" value="1"/>
</dbReference>